<protein>
    <submittedName>
        <fullName evidence="1">Uncharacterized protein</fullName>
    </submittedName>
</protein>
<reference evidence="1" key="1">
    <citation type="journal article" date="2019" name="Sci. Rep.">
        <title>Draft genome of Tanacetum cinerariifolium, the natural source of mosquito coil.</title>
        <authorList>
            <person name="Yamashiro T."/>
            <person name="Shiraishi A."/>
            <person name="Satake H."/>
            <person name="Nakayama K."/>
        </authorList>
    </citation>
    <scope>NUCLEOTIDE SEQUENCE</scope>
</reference>
<gene>
    <name evidence="1" type="ORF">Tci_920093</name>
</gene>
<accession>A0A699WUF1</accession>
<feature type="non-terminal residue" evidence="1">
    <location>
        <position position="102"/>
    </location>
</feature>
<dbReference type="AlphaFoldDB" id="A0A699WUF1"/>
<organism evidence="1">
    <name type="scientific">Tanacetum cinerariifolium</name>
    <name type="common">Dalmatian daisy</name>
    <name type="synonym">Chrysanthemum cinerariifolium</name>
    <dbReference type="NCBI Taxonomy" id="118510"/>
    <lineage>
        <taxon>Eukaryota</taxon>
        <taxon>Viridiplantae</taxon>
        <taxon>Streptophyta</taxon>
        <taxon>Embryophyta</taxon>
        <taxon>Tracheophyta</taxon>
        <taxon>Spermatophyta</taxon>
        <taxon>Magnoliopsida</taxon>
        <taxon>eudicotyledons</taxon>
        <taxon>Gunneridae</taxon>
        <taxon>Pentapetalae</taxon>
        <taxon>asterids</taxon>
        <taxon>campanulids</taxon>
        <taxon>Asterales</taxon>
        <taxon>Asteraceae</taxon>
        <taxon>Asteroideae</taxon>
        <taxon>Anthemideae</taxon>
        <taxon>Anthemidinae</taxon>
        <taxon>Tanacetum</taxon>
    </lineage>
</organism>
<sequence>IDAFAVGSSLFLLPPTSLAHDQAPLGHRTTMIRMRDDILEEDMPLQRRFVLTALPPGCDVAESFVAAAKVPRAADRAEDVGYVRALQASERRMMTSIEAKTK</sequence>
<dbReference type="EMBL" id="BKCJ011715698">
    <property type="protein sequence ID" value="GFD48124.1"/>
    <property type="molecule type" value="Genomic_DNA"/>
</dbReference>
<proteinExistence type="predicted"/>
<name>A0A699WUF1_TANCI</name>
<evidence type="ECO:0000313" key="1">
    <source>
        <dbReference type="EMBL" id="GFD48124.1"/>
    </source>
</evidence>
<feature type="non-terminal residue" evidence="1">
    <location>
        <position position="1"/>
    </location>
</feature>
<comment type="caution">
    <text evidence="1">The sequence shown here is derived from an EMBL/GenBank/DDBJ whole genome shotgun (WGS) entry which is preliminary data.</text>
</comment>